<evidence type="ECO:0000313" key="2">
    <source>
        <dbReference type="EMBL" id="ORZ14916.1"/>
    </source>
</evidence>
<dbReference type="InParanoid" id="A0A1Y2GLM5"/>
<protein>
    <recommendedName>
        <fullName evidence="1">Bacteriophage T5 Orf172 DNA-binding domain-containing protein</fullName>
    </recommendedName>
</protein>
<dbReference type="OrthoDB" id="2437589at2759"/>
<dbReference type="GeneID" id="33571995"/>
<dbReference type="Pfam" id="PF10544">
    <property type="entry name" value="T5orf172"/>
    <property type="match status" value="1"/>
</dbReference>
<keyword evidence="3" id="KW-1185">Reference proteome</keyword>
<dbReference type="RefSeq" id="XP_021881048.1">
    <property type="nucleotide sequence ID" value="XM_022030152.1"/>
</dbReference>
<name>A0A1Y2GLM5_9FUNG</name>
<evidence type="ECO:0000259" key="1">
    <source>
        <dbReference type="Pfam" id="PF10544"/>
    </source>
</evidence>
<organism evidence="2 3">
    <name type="scientific">Lobosporangium transversale</name>
    <dbReference type="NCBI Taxonomy" id="64571"/>
    <lineage>
        <taxon>Eukaryota</taxon>
        <taxon>Fungi</taxon>
        <taxon>Fungi incertae sedis</taxon>
        <taxon>Mucoromycota</taxon>
        <taxon>Mortierellomycotina</taxon>
        <taxon>Mortierellomycetes</taxon>
        <taxon>Mortierellales</taxon>
        <taxon>Mortierellaceae</taxon>
        <taxon>Lobosporangium</taxon>
    </lineage>
</organism>
<reference evidence="2 3" key="1">
    <citation type="submission" date="2016-07" db="EMBL/GenBank/DDBJ databases">
        <title>Pervasive Adenine N6-methylation of Active Genes in Fungi.</title>
        <authorList>
            <consortium name="DOE Joint Genome Institute"/>
            <person name="Mondo S.J."/>
            <person name="Dannebaum R.O."/>
            <person name="Kuo R.C."/>
            <person name="Labutti K."/>
            <person name="Haridas S."/>
            <person name="Kuo A."/>
            <person name="Salamov A."/>
            <person name="Ahrendt S.R."/>
            <person name="Lipzen A."/>
            <person name="Sullivan W."/>
            <person name="Andreopoulos W.B."/>
            <person name="Clum A."/>
            <person name="Lindquist E."/>
            <person name="Daum C."/>
            <person name="Ramamoorthy G.K."/>
            <person name="Gryganskyi A."/>
            <person name="Culley D."/>
            <person name="Magnuson J.K."/>
            <person name="James T.Y."/>
            <person name="O'Malley M.A."/>
            <person name="Stajich J.E."/>
            <person name="Spatafora J.W."/>
            <person name="Visel A."/>
            <person name="Grigoriev I.V."/>
        </authorList>
    </citation>
    <scope>NUCLEOTIDE SEQUENCE [LARGE SCALE GENOMIC DNA]</scope>
    <source>
        <strain evidence="2 3">NRRL 3116</strain>
    </source>
</reference>
<comment type="caution">
    <text evidence="2">The sequence shown here is derived from an EMBL/GenBank/DDBJ whole genome shotgun (WGS) entry which is preliminary data.</text>
</comment>
<dbReference type="EMBL" id="MCFF01000020">
    <property type="protein sequence ID" value="ORZ14916.1"/>
    <property type="molecule type" value="Genomic_DNA"/>
</dbReference>
<gene>
    <name evidence="2" type="ORF">BCR41DRAFT_422420</name>
</gene>
<sequence length="476" mass="55224">MFVNNFKGNIPAITSIVPQIHRNVLNMDCSNASSTMAPISIQTQPYFNITPKSTYEDDSSINNVQARTQTEYDGTAKTSEQAFRIDCNRTPNSCRWRCGRACCTNMSPPQLIVPKNLTYYCQRHYHPKGGSGGASGRPGEDPNRWRCIALTRLGRQCMKQDYRILHPTHTEDTFRCEDHKNYLRGRTFRRHKKALLVSAHKASLNDISVLKERAPSQDLYVNIPFGTRSKQTIQQCLVFTGQQFDELTEEYTPATKDSIRRVIQDYFEVLQHPEEHDLLKTQAYIGRELNEREKAGIRYKYRDHLAHGCLYLMAPCNRQQQQQLEYLNKKQRPSYSKGCIYIKIGYSSNLRKRIPGFYGCADSLVKSFFDTSSISPDGFRSMGLVCLLEKIIHEIFLEQQEDLNCLCGRVHLEYFRFEWPSNVETSLPTFAEVFDESEKQIRTQVLKWVRVVKGMEILYKQLCSFHEVHMGYKSDY</sequence>
<feature type="domain" description="Bacteriophage T5 Orf172 DNA-binding" evidence="1">
    <location>
        <begin position="334"/>
        <end position="418"/>
    </location>
</feature>
<accession>A0A1Y2GLM5</accession>
<proteinExistence type="predicted"/>
<dbReference type="Proteomes" id="UP000193648">
    <property type="component" value="Unassembled WGS sequence"/>
</dbReference>
<evidence type="ECO:0000313" key="3">
    <source>
        <dbReference type="Proteomes" id="UP000193648"/>
    </source>
</evidence>
<dbReference type="AlphaFoldDB" id="A0A1Y2GLM5"/>
<dbReference type="InterPro" id="IPR018306">
    <property type="entry name" value="Phage_T5_Orf172_DNA-bd"/>
</dbReference>